<dbReference type="CDD" id="cd09272">
    <property type="entry name" value="RNase_HI_RT_Ty1"/>
    <property type="match status" value="1"/>
</dbReference>
<dbReference type="AlphaFoldDB" id="A0A833XS22"/>
<dbReference type="InterPro" id="IPR013103">
    <property type="entry name" value="RVT_2"/>
</dbReference>
<organism evidence="2 3">
    <name type="scientific">Juglans regia</name>
    <name type="common">English walnut</name>
    <dbReference type="NCBI Taxonomy" id="51240"/>
    <lineage>
        <taxon>Eukaryota</taxon>
        <taxon>Viridiplantae</taxon>
        <taxon>Streptophyta</taxon>
        <taxon>Embryophyta</taxon>
        <taxon>Tracheophyta</taxon>
        <taxon>Spermatophyta</taxon>
        <taxon>Magnoliopsida</taxon>
        <taxon>eudicotyledons</taxon>
        <taxon>Gunneridae</taxon>
        <taxon>Pentapetalae</taxon>
        <taxon>rosids</taxon>
        <taxon>fabids</taxon>
        <taxon>Fagales</taxon>
        <taxon>Juglandaceae</taxon>
        <taxon>Juglans</taxon>
    </lineage>
</organism>
<dbReference type="Proteomes" id="UP000619265">
    <property type="component" value="Unassembled WGS sequence"/>
</dbReference>
<dbReference type="SUPFAM" id="SSF56672">
    <property type="entry name" value="DNA/RNA polymerases"/>
    <property type="match status" value="1"/>
</dbReference>
<dbReference type="Gramene" id="Jr05_10530_p1">
    <property type="protein sequence ID" value="cds.Jr05_10530_p1"/>
    <property type="gene ID" value="Jr05_10530"/>
</dbReference>
<dbReference type="PANTHER" id="PTHR11439">
    <property type="entry name" value="GAG-POL-RELATED RETROTRANSPOSON"/>
    <property type="match status" value="1"/>
</dbReference>
<reference evidence="2" key="2">
    <citation type="submission" date="2020-03" db="EMBL/GenBank/DDBJ databases">
        <title>Walnut 2.0.</title>
        <authorList>
            <person name="Marrano A."/>
            <person name="Britton M."/>
            <person name="Zimin A.V."/>
            <person name="Zaini P.A."/>
            <person name="Workman R."/>
            <person name="Puiu D."/>
            <person name="Bianco L."/>
            <person name="Allen B.J."/>
            <person name="Troggio M."/>
            <person name="Leslie C.A."/>
            <person name="Timp W."/>
            <person name="Dendekar A."/>
            <person name="Salzberg S.L."/>
            <person name="Neale D.B."/>
        </authorList>
    </citation>
    <scope>NUCLEOTIDE SEQUENCE</scope>
    <source>
        <tissue evidence="2">Leaves</tissue>
    </source>
</reference>
<dbReference type="PANTHER" id="PTHR11439:SF455">
    <property type="entry name" value="RLK (RECEPTOR-LIKE PROTEIN KINASE) 8, PUTATIVE-RELATED"/>
    <property type="match status" value="1"/>
</dbReference>
<feature type="domain" description="Reverse transcriptase Ty1/copia-type" evidence="1">
    <location>
        <begin position="1"/>
        <end position="146"/>
    </location>
</feature>
<dbReference type="InterPro" id="IPR043502">
    <property type="entry name" value="DNA/RNA_pol_sf"/>
</dbReference>
<protein>
    <recommendedName>
        <fullName evidence="1">Reverse transcriptase Ty1/copia-type domain-containing protein</fullName>
    </recommendedName>
</protein>
<dbReference type="EMBL" id="LIHL02000005">
    <property type="protein sequence ID" value="KAF5470759.1"/>
    <property type="molecule type" value="Genomic_DNA"/>
</dbReference>
<sequence length="403" mass="44922">MHQPIGFVNPDFPNYICKLRKSIYELKQAPRAWFSKLSSKLLSLGFHGSVFDSSLFIFSANSHSIYVLVYADDIIVTASSQSLITDFISSLRSDFPVKDLGVLHFFLGLEICCNSTGLYMSQSRYITDLLHRTNMQTSKPVSTPMCSNVKLSTVDGPSFEDPHLYRSVVGSLQYLAFTRPDLSFAVNKVCQFMHCPRVPHWQAVKRILCYLRLTTNFGLHFSPSSSPPKLTAFSDADWAGCPDDGKSTGGFCVYFGSHMISWGSKKQPTIARSSTEAEYKVVANTTCELLWIQSLLKELEIFLPDPPTLWCDNLAATYLSVNPVLHSRTKHVELDFYFVRDRVATKTLTVSFVPGKDQVADILTKPLSTVRFNLLRSCLTISPVPVGARGAIEASDELPKSPA</sequence>
<evidence type="ECO:0000259" key="1">
    <source>
        <dbReference type="Pfam" id="PF07727"/>
    </source>
</evidence>
<name>A0A833XS22_JUGRE</name>
<accession>A0A833XS22</accession>
<dbReference type="Pfam" id="PF07727">
    <property type="entry name" value="RVT_2"/>
    <property type="match status" value="1"/>
</dbReference>
<gene>
    <name evidence="2" type="ORF">F2P56_011250</name>
</gene>
<proteinExistence type="predicted"/>
<evidence type="ECO:0000313" key="2">
    <source>
        <dbReference type="EMBL" id="KAF5470759.1"/>
    </source>
</evidence>
<evidence type="ECO:0000313" key="3">
    <source>
        <dbReference type="Proteomes" id="UP000619265"/>
    </source>
</evidence>
<reference evidence="2" key="1">
    <citation type="submission" date="2015-10" db="EMBL/GenBank/DDBJ databases">
        <authorList>
            <person name="Martinez-Garcia P.J."/>
            <person name="Crepeau M.W."/>
            <person name="Puiu D."/>
            <person name="Gonzalez-Ibeas D."/>
            <person name="Whalen J."/>
            <person name="Stevens K."/>
            <person name="Paul R."/>
            <person name="Butterfield T."/>
            <person name="Britton M."/>
            <person name="Reagan R."/>
            <person name="Chakraborty S."/>
            <person name="Walawage S.L."/>
            <person name="Vasquez-Gross H.A."/>
            <person name="Cardeno C."/>
            <person name="Famula R."/>
            <person name="Pratt K."/>
            <person name="Kuruganti S."/>
            <person name="Aradhya M.K."/>
            <person name="Leslie C.A."/>
            <person name="Dandekar A.M."/>
            <person name="Salzberg S.L."/>
            <person name="Wegrzyn J.L."/>
            <person name="Langley C.H."/>
            <person name="Neale D.B."/>
        </authorList>
    </citation>
    <scope>NUCLEOTIDE SEQUENCE</scope>
    <source>
        <tissue evidence="2">Leaves</tissue>
    </source>
</reference>
<comment type="caution">
    <text evidence="2">The sequence shown here is derived from an EMBL/GenBank/DDBJ whole genome shotgun (WGS) entry which is preliminary data.</text>
</comment>